<protein>
    <recommendedName>
        <fullName evidence="1">SET domain-containing protein</fullName>
    </recommendedName>
</protein>
<evidence type="ECO:0000313" key="3">
    <source>
        <dbReference type="Proteomes" id="UP001058974"/>
    </source>
</evidence>
<dbReference type="EMBL" id="JAMSHJ010000001">
    <property type="protein sequence ID" value="KAI5443999.1"/>
    <property type="molecule type" value="Genomic_DNA"/>
</dbReference>
<organism evidence="2 3">
    <name type="scientific">Pisum sativum</name>
    <name type="common">Garden pea</name>
    <name type="synonym">Lathyrus oleraceus</name>
    <dbReference type="NCBI Taxonomy" id="3888"/>
    <lineage>
        <taxon>Eukaryota</taxon>
        <taxon>Viridiplantae</taxon>
        <taxon>Streptophyta</taxon>
        <taxon>Embryophyta</taxon>
        <taxon>Tracheophyta</taxon>
        <taxon>Spermatophyta</taxon>
        <taxon>Magnoliopsida</taxon>
        <taxon>eudicotyledons</taxon>
        <taxon>Gunneridae</taxon>
        <taxon>Pentapetalae</taxon>
        <taxon>rosids</taxon>
        <taxon>fabids</taxon>
        <taxon>Fabales</taxon>
        <taxon>Fabaceae</taxon>
        <taxon>Papilionoideae</taxon>
        <taxon>50 kb inversion clade</taxon>
        <taxon>NPAAA clade</taxon>
        <taxon>Hologalegina</taxon>
        <taxon>IRL clade</taxon>
        <taxon>Fabeae</taxon>
        <taxon>Lathyrus</taxon>
    </lineage>
</organism>
<gene>
    <name evidence="2" type="ORF">KIW84_012578</name>
</gene>
<dbReference type="AlphaFoldDB" id="A0A9D5BHV3"/>
<dbReference type="InterPro" id="IPR046341">
    <property type="entry name" value="SET_dom_sf"/>
</dbReference>
<name>A0A9D5BHV3_PEA</name>
<keyword evidence="3" id="KW-1185">Reference proteome</keyword>
<dbReference type="Gramene" id="Psat01G0257800-T1">
    <property type="protein sequence ID" value="KAI5443999.1"/>
    <property type="gene ID" value="KIW84_012578"/>
</dbReference>
<dbReference type="Pfam" id="PF00856">
    <property type="entry name" value="SET"/>
    <property type="match status" value="1"/>
</dbReference>
<evidence type="ECO:0000313" key="2">
    <source>
        <dbReference type="EMBL" id="KAI5443999.1"/>
    </source>
</evidence>
<reference evidence="2 3" key="1">
    <citation type="journal article" date="2022" name="Nat. Genet.">
        <title>Improved pea reference genome and pan-genome highlight genomic features and evolutionary characteristics.</title>
        <authorList>
            <person name="Yang T."/>
            <person name="Liu R."/>
            <person name="Luo Y."/>
            <person name="Hu S."/>
            <person name="Wang D."/>
            <person name="Wang C."/>
            <person name="Pandey M.K."/>
            <person name="Ge S."/>
            <person name="Xu Q."/>
            <person name="Li N."/>
            <person name="Li G."/>
            <person name="Huang Y."/>
            <person name="Saxena R.K."/>
            <person name="Ji Y."/>
            <person name="Li M."/>
            <person name="Yan X."/>
            <person name="He Y."/>
            <person name="Liu Y."/>
            <person name="Wang X."/>
            <person name="Xiang C."/>
            <person name="Varshney R.K."/>
            <person name="Ding H."/>
            <person name="Gao S."/>
            <person name="Zong X."/>
        </authorList>
    </citation>
    <scope>NUCLEOTIDE SEQUENCE [LARGE SCALE GENOMIC DNA]</scope>
    <source>
        <strain evidence="2 3">cv. Zhongwan 6</strain>
    </source>
</reference>
<proteinExistence type="predicted"/>
<feature type="domain" description="SET" evidence="1">
    <location>
        <begin position="66"/>
        <end position="162"/>
    </location>
</feature>
<dbReference type="PANTHER" id="PTHR47780:SF1">
    <property type="entry name" value="PROTEIN SET DOMAIN GROUP 41"/>
    <property type="match status" value="1"/>
</dbReference>
<dbReference type="CDD" id="cd20071">
    <property type="entry name" value="SET_SMYD"/>
    <property type="match status" value="1"/>
</dbReference>
<dbReference type="PANTHER" id="PTHR47780">
    <property type="entry name" value="PROTEIN SET DOMAIN GROUP 41"/>
    <property type="match status" value="1"/>
</dbReference>
<accession>A0A9D5BHV3</accession>
<sequence>MLTSHNDELSETIRINALAMATAIAKQRSGGDGGFIESYDDAVLEEATDALCAVLTNAVEVHNNEGRALGIAVFEPAFSWINHSCSPNACYRFSFDSSSLISQMESKLRIAPFTHDSQQPKINCGIFGSSGEFAQGKKICGPRLIVRSIKRIKKGEDVTVAYTDLLQPKALRQSELWSKYRFICCCKRCSSLPFTCVDHSLQEISVFCRDSPGLRSDYKLFRDTADRRLTDSIEDIISEYLSVGDSASCCEMLEKILIQGLDEQLETNERKSHSKFTLHPLHHLSLDSYTTLTSAYKVRASDLLSDNSEINLNQTEAFNMSRTSVAYSLLLAGGVHHLFNSESSLIASVANFWIGAGESLLTLTTSSGWSRFVNFDTKFECSNCSLINRFRVCMLNGQIKSEDFEVVSNEFIHCVSENTHEVWSFLVHGCDFLKSCKDPINFSWLMSTKNSVDVAAHDIENDTHESGDRDEQAYNDQTVEYIFQLGGHCLTYGGLLACICYGPNSHLVSHVQNILDHENYILFSPNV</sequence>
<evidence type="ECO:0000259" key="1">
    <source>
        <dbReference type="Pfam" id="PF00856"/>
    </source>
</evidence>
<comment type="caution">
    <text evidence="2">The sequence shown here is derived from an EMBL/GenBank/DDBJ whole genome shotgun (WGS) entry which is preliminary data.</text>
</comment>
<dbReference type="SUPFAM" id="SSF82199">
    <property type="entry name" value="SET domain"/>
    <property type="match status" value="1"/>
</dbReference>
<dbReference type="Proteomes" id="UP001058974">
    <property type="component" value="Chromosome 1"/>
</dbReference>
<dbReference type="Gene3D" id="2.170.270.10">
    <property type="entry name" value="SET domain"/>
    <property type="match status" value="1"/>
</dbReference>
<dbReference type="InterPro" id="IPR001214">
    <property type="entry name" value="SET_dom"/>
</dbReference>